<gene>
    <name evidence="2" type="ORF">IWX90DRAFT_421845</name>
</gene>
<organism evidence="2 3">
    <name type="scientific">Phyllosticta citrichinensis</name>
    <dbReference type="NCBI Taxonomy" id="1130410"/>
    <lineage>
        <taxon>Eukaryota</taxon>
        <taxon>Fungi</taxon>
        <taxon>Dikarya</taxon>
        <taxon>Ascomycota</taxon>
        <taxon>Pezizomycotina</taxon>
        <taxon>Dothideomycetes</taxon>
        <taxon>Dothideomycetes incertae sedis</taxon>
        <taxon>Botryosphaeriales</taxon>
        <taxon>Phyllostictaceae</taxon>
        <taxon>Phyllosticta</taxon>
    </lineage>
</organism>
<keyword evidence="1" id="KW-0812">Transmembrane</keyword>
<reference evidence="2 3" key="1">
    <citation type="journal article" date="2022" name="G3 (Bethesda)">
        <title>Enemy or ally: a genomic approach to elucidate the lifestyle of Phyllosticta citrichinaensis.</title>
        <authorList>
            <person name="Buijs V.A."/>
            <person name="Groenewald J.Z."/>
            <person name="Haridas S."/>
            <person name="LaButti K.M."/>
            <person name="Lipzen A."/>
            <person name="Martin F.M."/>
            <person name="Barry K."/>
            <person name="Grigoriev I.V."/>
            <person name="Crous P.W."/>
            <person name="Seidl M.F."/>
        </authorList>
    </citation>
    <scope>NUCLEOTIDE SEQUENCE [LARGE SCALE GENOMIC DNA]</scope>
    <source>
        <strain evidence="2 3">CBS 129764</strain>
    </source>
</reference>
<evidence type="ECO:0000256" key="1">
    <source>
        <dbReference type="SAM" id="Phobius"/>
    </source>
</evidence>
<evidence type="ECO:0000313" key="2">
    <source>
        <dbReference type="EMBL" id="KAK8177752.1"/>
    </source>
</evidence>
<dbReference type="Proteomes" id="UP001456524">
    <property type="component" value="Unassembled WGS sequence"/>
</dbReference>
<keyword evidence="1" id="KW-1133">Transmembrane helix</keyword>
<protein>
    <submittedName>
        <fullName evidence="2">Uncharacterized protein</fullName>
    </submittedName>
</protein>
<proteinExistence type="predicted"/>
<comment type="caution">
    <text evidence="2">The sequence shown here is derived from an EMBL/GenBank/DDBJ whole genome shotgun (WGS) entry which is preliminary data.</text>
</comment>
<keyword evidence="3" id="KW-1185">Reference proteome</keyword>
<dbReference type="EMBL" id="JBBWUH010000001">
    <property type="protein sequence ID" value="KAK8177752.1"/>
    <property type="molecule type" value="Genomic_DNA"/>
</dbReference>
<sequence length="160" mass="17582">MTGVSERCDASRHLYMTITTPTLTFLAISLFANPHRLPRHHRQSITHIKNPQVFQCAEKESVILLFSGDACECGIYLSSLPLSFCVFPSTRPLMLQIHAPSPPSLDSSSKTPSDELLPHAHTTTAAAAAACLSALGVSHAREKKKKIWNQERCRTTKTDG</sequence>
<accession>A0ABR1Y764</accession>
<evidence type="ECO:0000313" key="3">
    <source>
        <dbReference type="Proteomes" id="UP001456524"/>
    </source>
</evidence>
<name>A0ABR1Y764_9PEZI</name>
<keyword evidence="1" id="KW-0472">Membrane</keyword>
<feature type="transmembrane region" description="Helical" evidence="1">
    <location>
        <begin position="12"/>
        <end position="32"/>
    </location>
</feature>